<dbReference type="InterPro" id="IPR055644">
    <property type="entry name" value="DUF7220"/>
</dbReference>
<organism evidence="1 2">
    <name type="scientific">Methylocystis echinoides</name>
    <dbReference type="NCBI Taxonomy" id="29468"/>
    <lineage>
        <taxon>Bacteria</taxon>
        <taxon>Pseudomonadati</taxon>
        <taxon>Pseudomonadota</taxon>
        <taxon>Alphaproteobacteria</taxon>
        <taxon>Hyphomicrobiales</taxon>
        <taxon>Methylocystaceae</taxon>
        <taxon>Methylocystis</taxon>
    </lineage>
</organism>
<proteinExistence type="predicted"/>
<dbReference type="EMBL" id="BSEC01000003">
    <property type="protein sequence ID" value="GLI95449.1"/>
    <property type="molecule type" value="Genomic_DNA"/>
</dbReference>
<accession>A0A9W6GYX3</accession>
<name>A0A9W6GYX3_9HYPH</name>
<dbReference type="Proteomes" id="UP001144323">
    <property type="component" value="Unassembled WGS sequence"/>
</dbReference>
<sequence>MKLSQKWGWEIAGEKTGRRVYGMELSETLCDVIITRWQEFSGKTAVLDGEGATYAEMRTKAWRGQRSGLMWSRVMSLVEAITNVVVGYGVAVAKQMVVFPRLGLSTRFSQDLQMGLIFTAA</sequence>
<dbReference type="Pfam" id="PF23858">
    <property type="entry name" value="DUF7220"/>
    <property type="match status" value="1"/>
</dbReference>
<comment type="caution">
    <text evidence="1">The sequence shown here is derived from an EMBL/GenBank/DDBJ whole genome shotgun (WGS) entry which is preliminary data.</text>
</comment>
<dbReference type="AlphaFoldDB" id="A0A9W6GYX3"/>
<reference evidence="1" key="1">
    <citation type="journal article" date="2023" name="Int. J. Syst. Evol. Microbiol.">
        <title>Methylocystis iwaonis sp. nov., a type II methane-oxidizing bacterium from surface soil of a rice paddy field in Japan, and emended description of the genus Methylocystis (ex Whittenbury et al. 1970) Bowman et al. 1993.</title>
        <authorList>
            <person name="Kaise H."/>
            <person name="Sawadogo J.B."/>
            <person name="Alam M.S."/>
            <person name="Ueno C."/>
            <person name="Dianou D."/>
            <person name="Shinjo R."/>
            <person name="Asakawa S."/>
        </authorList>
    </citation>
    <scope>NUCLEOTIDE SEQUENCE</scope>
    <source>
        <strain evidence="1">LMG27198</strain>
    </source>
</reference>
<evidence type="ECO:0000313" key="2">
    <source>
        <dbReference type="Proteomes" id="UP001144323"/>
    </source>
</evidence>
<protein>
    <submittedName>
        <fullName evidence="1">Uncharacterized protein</fullName>
    </submittedName>
</protein>
<gene>
    <name evidence="1" type="ORF">LMG27198_44410</name>
</gene>
<evidence type="ECO:0000313" key="1">
    <source>
        <dbReference type="EMBL" id="GLI95449.1"/>
    </source>
</evidence>
<dbReference type="RefSeq" id="WP_281806257.1">
    <property type="nucleotide sequence ID" value="NZ_BSEC01000003.1"/>
</dbReference>
<keyword evidence="2" id="KW-1185">Reference proteome</keyword>